<evidence type="ECO:0000313" key="9">
    <source>
        <dbReference type="EMBL" id="QEE28886.1"/>
    </source>
</evidence>
<dbReference type="InterPro" id="IPR013655">
    <property type="entry name" value="PAS_fold_3"/>
</dbReference>
<evidence type="ECO:0000256" key="4">
    <source>
        <dbReference type="ARBA" id="ARBA00022679"/>
    </source>
</evidence>
<dbReference type="SMART" id="SM00086">
    <property type="entry name" value="PAC"/>
    <property type="match status" value="5"/>
</dbReference>
<dbReference type="KEGG" id="talb:FTW19_13295"/>
<dbReference type="InterPro" id="IPR003661">
    <property type="entry name" value="HisK_dim/P_dom"/>
</dbReference>
<organism evidence="9 10">
    <name type="scientific">Terriglobus albidus</name>
    <dbReference type="NCBI Taxonomy" id="1592106"/>
    <lineage>
        <taxon>Bacteria</taxon>
        <taxon>Pseudomonadati</taxon>
        <taxon>Acidobacteriota</taxon>
        <taxon>Terriglobia</taxon>
        <taxon>Terriglobales</taxon>
        <taxon>Acidobacteriaceae</taxon>
        <taxon>Terriglobus</taxon>
    </lineage>
</organism>
<evidence type="ECO:0000256" key="5">
    <source>
        <dbReference type="ARBA" id="ARBA00022777"/>
    </source>
</evidence>
<evidence type="ECO:0000256" key="3">
    <source>
        <dbReference type="ARBA" id="ARBA00022553"/>
    </source>
</evidence>
<feature type="domain" description="PAS" evidence="7">
    <location>
        <begin position="527"/>
        <end position="597"/>
    </location>
</feature>
<dbReference type="AlphaFoldDB" id="A0A5B9EFR4"/>
<dbReference type="InterPro" id="IPR001610">
    <property type="entry name" value="PAC"/>
</dbReference>
<comment type="catalytic activity">
    <reaction evidence="1">
        <text>ATP + protein L-histidine = ADP + protein N-phospho-L-histidine.</text>
        <dbReference type="EC" id="2.7.13.3"/>
    </reaction>
</comment>
<keyword evidence="5" id="KW-0418">Kinase</keyword>
<dbReference type="Gene3D" id="2.10.70.100">
    <property type="match status" value="1"/>
</dbReference>
<dbReference type="PANTHER" id="PTHR43304:SF1">
    <property type="entry name" value="PAC DOMAIN-CONTAINING PROTEIN"/>
    <property type="match status" value="1"/>
</dbReference>
<dbReference type="InterPro" id="IPR052162">
    <property type="entry name" value="Sensor_kinase/Photoreceptor"/>
</dbReference>
<feature type="domain" description="PAC" evidence="8">
    <location>
        <begin position="88"/>
        <end position="140"/>
    </location>
</feature>
<dbReference type="FunFam" id="3.30.450.20:FF:000099">
    <property type="entry name" value="Sensory box sensor histidine kinase"/>
    <property type="match status" value="3"/>
</dbReference>
<dbReference type="OrthoDB" id="111890at2"/>
<dbReference type="SMART" id="SM00091">
    <property type="entry name" value="PAS"/>
    <property type="match status" value="5"/>
</dbReference>
<dbReference type="NCBIfam" id="TIGR00229">
    <property type="entry name" value="sensory_box"/>
    <property type="match status" value="5"/>
</dbReference>
<dbReference type="CDD" id="cd00130">
    <property type="entry name" value="PAS"/>
    <property type="match status" value="5"/>
</dbReference>
<sequence length="891" mass="101769">MCAVSNNDRISPEEPSLSLRQIVHLSPALLHTARPDGFLDFFNKTWLNFTGEPLERLLGWGWTSLIHPEDAIHFVQKMRDSFARGKPFQETSRVRRADGVYRWMLHQKVPVFDDAGNLIKWNGSSTDIDDQRKAEERQIKATQESERSQFYLAEAQRLGHIGSWAFNPRGAFEYWSHELFRIYGLDPVKDPPSLEGYLALVHPLDREFMADLIKRMLAESLGCDVTKRIIRPNGEVRYIRCIGAPVLDNGTLQRIIGNAIDVTEHELLTQELKRHEAYLEGAQTLSHTGSFGWRPHCGTITWSAETYRIFEYDRAITITLDMIMDRVHPDDRDLVRDVMAKALTTSGAIDFTHRLLLRNGRVKHLRVLARPHEIDSDGFEFTGAVIDITEAKHAEETIRKSERELRTLIDLIPAYVGTSLPDGRVDFISQSWLDYSGQTRDEAMEWGWANALHPDDAERILPELKARLALGDPVELELRCRKADGVYHWFLNRSLPLRDDEGEIIKWYGILFDINALKVAEQNLQAREYELRRIVETIPSMIWSTSPTGEITHLSQRLLNYYGAPFEEFVNHRWERFIHPDDREETAKAFSRAIEAGESYNIVNRLRRADGEYRWHQTSGEPLRDPQGKIIQWYGLSIDIDERKRAEDHLQETRTKLARASRYATVAELSASIAHELNQPLMSILANAQATKRWLNTASPDIAEVNASIDRVIRDARAADETMQHIRALFKQESFEKKDVNIPDIVREVVRFVEEDPKKRGVPIEVHLEEPLPTVIADRIQIQQVVINLILNAIEALEGSQVSPLVLLRVLAKDSNKLLIQVVDNGPGVDDTERIFDSFVTTKNKGMGIGLAVSRSIVEAHGGRLWAENNKSHGATFNVVLPLFPGDPLHT</sequence>
<dbReference type="SUPFAM" id="SSF55785">
    <property type="entry name" value="PYP-like sensor domain (PAS domain)"/>
    <property type="match status" value="5"/>
</dbReference>
<dbReference type="InterPro" id="IPR000700">
    <property type="entry name" value="PAS-assoc_C"/>
</dbReference>
<dbReference type="Gene3D" id="1.10.287.130">
    <property type="match status" value="1"/>
</dbReference>
<dbReference type="PROSITE" id="PS50113">
    <property type="entry name" value="PAC"/>
    <property type="match status" value="4"/>
</dbReference>
<dbReference type="Proteomes" id="UP000321820">
    <property type="component" value="Chromosome"/>
</dbReference>
<dbReference type="SMART" id="SM00388">
    <property type="entry name" value="HisKA"/>
    <property type="match status" value="1"/>
</dbReference>
<dbReference type="InterPro" id="IPR035965">
    <property type="entry name" value="PAS-like_dom_sf"/>
</dbReference>
<evidence type="ECO:0000313" key="10">
    <source>
        <dbReference type="Proteomes" id="UP000321820"/>
    </source>
</evidence>
<evidence type="ECO:0000256" key="1">
    <source>
        <dbReference type="ARBA" id="ARBA00000085"/>
    </source>
</evidence>
<dbReference type="InterPro" id="IPR036890">
    <property type="entry name" value="HATPase_C_sf"/>
</dbReference>
<dbReference type="SUPFAM" id="SSF47384">
    <property type="entry name" value="Homodimeric domain of signal transducing histidine kinase"/>
    <property type="match status" value="1"/>
</dbReference>
<feature type="domain" description="PAS" evidence="7">
    <location>
        <begin position="401"/>
        <end position="471"/>
    </location>
</feature>
<evidence type="ECO:0000259" key="7">
    <source>
        <dbReference type="PROSITE" id="PS50112"/>
    </source>
</evidence>
<dbReference type="InterPro" id="IPR000014">
    <property type="entry name" value="PAS"/>
</dbReference>
<dbReference type="FunFam" id="3.30.450.20:FF:000088">
    <property type="entry name" value="Sensory transduction histidine kinase"/>
    <property type="match status" value="1"/>
</dbReference>
<keyword evidence="10" id="KW-1185">Reference proteome</keyword>
<dbReference type="RefSeq" id="WP_147648084.1">
    <property type="nucleotide sequence ID" value="NZ_CP042806.1"/>
</dbReference>
<dbReference type="PROSITE" id="PS50112">
    <property type="entry name" value="PAS"/>
    <property type="match status" value="2"/>
</dbReference>
<evidence type="ECO:0000256" key="2">
    <source>
        <dbReference type="ARBA" id="ARBA00012438"/>
    </source>
</evidence>
<dbReference type="InterPro" id="IPR003594">
    <property type="entry name" value="HATPase_dom"/>
</dbReference>
<dbReference type="Pfam" id="PF08447">
    <property type="entry name" value="PAS_3"/>
    <property type="match status" value="5"/>
</dbReference>
<dbReference type="InterPro" id="IPR036097">
    <property type="entry name" value="HisK_dim/P_sf"/>
</dbReference>
<dbReference type="SUPFAM" id="SSF55874">
    <property type="entry name" value="ATPase domain of HSP90 chaperone/DNA topoisomerase II/histidine kinase"/>
    <property type="match status" value="1"/>
</dbReference>
<reference evidence="9 10" key="1">
    <citation type="submission" date="2019-08" db="EMBL/GenBank/DDBJ databases">
        <title>Complete genome sequence of Terriglobus albidus strain ORNL.</title>
        <authorList>
            <person name="Podar M."/>
        </authorList>
    </citation>
    <scope>NUCLEOTIDE SEQUENCE [LARGE SCALE GENOMIC DNA]</scope>
    <source>
        <strain evidence="9 10">ORNL</strain>
    </source>
</reference>
<evidence type="ECO:0000259" key="8">
    <source>
        <dbReference type="PROSITE" id="PS50113"/>
    </source>
</evidence>
<dbReference type="Gene3D" id="3.30.450.20">
    <property type="entry name" value="PAS domain"/>
    <property type="match status" value="5"/>
</dbReference>
<feature type="domain" description="PAC" evidence="8">
    <location>
        <begin position="223"/>
        <end position="274"/>
    </location>
</feature>
<dbReference type="Gene3D" id="3.30.565.10">
    <property type="entry name" value="Histidine kinase-like ATPase, C-terminal domain"/>
    <property type="match status" value="1"/>
</dbReference>
<dbReference type="GO" id="GO:0000155">
    <property type="term" value="F:phosphorelay sensor kinase activity"/>
    <property type="evidence" value="ECO:0007669"/>
    <property type="project" value="InterPro"/>
</dbReference>
<protein>
    <recommendedName>
        <fullName evidence="2">histidine kinase</fullName>
        <ecNumber evidence="2">2.7.13.3</ecNumber>
    </recommendedName>
</protein>
<feature type="domain" description="Histidine kinase" evidence="6">
    <location>
        <begin position="672"/>
        <end position="885"/>
    </location>
</feature>
<keyword evidence="3" id="KW-0597">Phosphoprotein</keyword>
<dbReference type="PROSITE" id="PS50109">
    <property type="entry name" value="HIS_KIN"/>
    <property type="match status" value="1"/>
</dbReference>
<dbReference type="InterPro" id="IPR005467">
    <property type="entry name" value="His_kinase_dom"/>
</dbReference>
<dbReference type="EC" id="2.7.13.3" evidence="2"/>
<feature type="domain" description="PAC" evidence="8">
    <location>
        <begin position="600"/>
        <end position="652"/>
    </location>
</feature>
<gene>
    <name evidence="9" type="ORF">FTW19_13295</name>
</gene>
<proteinExistence type="predicted"/>
<dbReference type="PANTHER" id="PTHR43304">
    <property type="entry name" value="PHYTOCHROME-LIKE PROTEIN CPH1"/>
    <property type="match status" value="1"/>
</dbReference>
<keyword evidence="4" id="KW-0808">Transferase</keyword>
<accession>A0A5B9EFR4</accession>
<dbReference type="CDD" id="cd00082">
    <property type="entry name" value="HisKA"/>
    <property type="match status" value="1"/>
</dbReference>
<dbReference type="InterPro" id="IPR004358">
    <property type="entry name" value="Sig_transdc_His_kin-like_C"/>
</dbReference>
<dbReference type="EMBL" id="CP042806">
    <property type="protein sequence ID" value="QEE28886.1"/>
    <property type="molecule type" value="Genomic_DNA"/>
</dbReference>
<dbReference type="SMART" id="SM00387">
    <property type="entry name" value="HATPase_c"/>
    <property type="match status" value="1"/>
</dbReference>
<dbReference type="PRINTS" id="PR00344">
    <property type="entry name" value="BCTRLSENSOR"/>
</dbReference>
<dbReference type="Pfam" id="PF02518">
    <property type="entry name" value="HATPase_c"/>
    <property type="match status" value="1"/>
</dbReference>
<name>A0A5B9EFR4_9BACT</name>
<evidence type="ECO:0000259" key="6">
    <source>
        <dbReference type="PROSITE" id="PS50109"/>
    </source>
</evidence>
<feature type="domain" description="PAC" evidence="8">
    <location>
        <begin position="474"/>
        <end position="526"/>
    </location>
</feature>